<reference evidence="1 2" key="1">
    <citation type="journal article" date="2023" name="Genes (Basel)">
        <title>Chromosome-Level Genome Assembly and Circadian Gene Repertoire of the Patagonia Blennie Eleginops maclovinus-The Closest Ancestral Proxy of Antarctic Cryonotothenioids.</title>
        <authorList>
            <person name="Cheng C.C."/>
            <person name="Rivera-Colon A.G."/>
            <person name="Minhas B.F."/>
            <person name="Wilson L."/>
            <person name="Rayamajhi N."/>
            <person name="Vargas-Chacoff L."/>
            <person name="Catchen J.M."/>
        </authorList>
    </citation>
    <scope>NUCLEOTIDE SEQUENCE [LARGE SCALE GENOMIC DNA]</scope>
    <source>
        <strain evidence="1">JMC-PN-2008</strain>
    </source>
</reference>
<sequence>MTSTWTAWEKDVSICSPLHLRNALLWISWPRRSRLMISQIAIPPLPIGRLRPYLIAQVGFSTDEPVEKEYCFYGEPTNGSVKM</sequence>
<dbReference type="Proteomes" id="UP001346869">
    <property type="component" value="Unassembled WGS sequence"/>
</dbReference>
<organism evidence="1 2">
    <name type="scientific">Eleginops maclovinus</name>
    <name type="common">Patagonian blennie</name>
    <name type="synonym">Eleginus maclovinus</name>
    <dbReference type="NCBI Taxonomy" id="56733"/>
    <lineage>
        <taxon>Eukaryota</taxon>
        <taxon>Metazoa</taxon>
        <taxon>Chordata</taxon>
        <taxon>Craniata</taxon>
        <taxon>Vertebrata</taxon>
        <taxon>Euteleostomi</taxon>
        <taxon>Actinopterygii</taxon>
        <taxon>Neopterygii</taxon>
        <taxon>Teleostei</taxon>
        <taxon>Neoteleostei</taxon>
        <taxon>Acanthomorphata</taxon>
        <taxon>Eupercaria</taxon>
        <taxon>Perciformes</taxon>
        <taxon>Notothenioidei</taxon>
        <taxon>Eleginopidae</taxon>
        <taxon>Eleginops</taxon>
    </lineage>
</organism>
<accession>A0AAN7XLQ5</accession>
<gene>
    <name evidence="1" type="ORF">PBY51_015655</name>
</gene>
<reference evidence="1 2" key="2">
    <citation type="journal article" date="2023" name="Mol. Biol. Evol.">
        <title>Genomics of Secondarily Temperate Adaptation in the Only Non-Antarctic Icefish.</title>
        <authorList>
            <person name="Rivera-Colon A.G."/>
            <person name="Rayamajhi N."/>
            <person name="Minhas B.F."/>
            <person name="Madrigal G."/>
            <person name="Bilyk K.T."/>
            <person name="Yoon V."/>
            <person name="Hune M."/>
            <person name="Gregory S."/>
            <person name="Cheng C.H.C."/>
            <person name="Catchen J.M."/>
        </authorList>
    </citation>
    <scope>NUCLEOTIDE SEQUENCE [LARGE SCALE GENOMIC DNA]</scope>
    <source>
        <strain evidence="1">JMC-PN-2008</strain>
    </source>
</reference>
<name>A0AAN7XLQ5_ELEMC</name>
<dbReference type="AlphaFoldDB" id="A0AAN7XLQ5"/>
<comment type="caution">
    <text evidence="1">The sequence shown here is derived from an EMBL/GenBank/DDBJ whole genome shotgun (WGS) entry which is preliminary data.</text>
</comment>
<evidence type="ECO:0000313" key="1">
    <source>
        <dbReference type="EMBL" id="KAK5864410.1"/>
    </source>
</evidence>
<dbReference type="EMBL" id="JAUZQC010000010">
    <property type="protein sequence ID" value="KAK5864410.1"/>
    <property type="molecule type" value="Genomic_DNA"/>
</dbReference>
<proteinExistence type="predicted"/>
<evidence type="ECO:0000313" key="2">
    <source>
        <dbReference type="Proteomes" id="UP001346869"/>
    </source>
</evidence>
<protein>
    <submittedName>
        <fullName evidence="1">Uncharacterized protein</fullName>
    </submittedName>
</protein>
<keyword evidence="2" id="KW-1185">Reference proteome</keyword>